<keyword evidence="2" id="KW-1185">Reference proteome</keyword>
<comment type="caution">
    <text evidence="1">The sequence shown here is derived from an EMBL/GenBank/DDBJ whole genome shotgun (WGS) entry which is preliminary data.</text>
</comment>
<protein>
    <submittedName>
        <fullName evidence="1">DUF6030 family protein</fullName>
    </submittedName>
</protein>
<dbReference type="EMBL" id="JAOVZQ010000001">
    <property type="protein sequence ID" value="MCY0096373.1"/>
    <property type="molecule type" value="Genomic_DNA"/>
</dbReference>
<evidence type="ECO:0000313" key="1">
    <source>
        <dbReference type="EMBL" id="MCY0096373.1"/>
    </source>
</evidence>
<dbReference type="Proteomes" id="UP001081283">
    <property type="component" value="Unassembled WGS sequence"/>
</dbReference>
<name>A0ABT3YKF0_9HYPH</name>
<proteinExistence type="predicted"/>
<reference evidence="1" key="1">
    <citation type="submission" date="2022-10" db="EMBL/GenBank/DDBJ databases">
        <title>Hoeflea sp. J2-29, isolated from marine algae.</title>
        <authorList>
            <person name="Kristyanto S."/>
            <person name="Kim J.M."/>
            <person name="Jeon C.O."/>
        </authorList>
    </citation>
    <scope>NUCLEOTIDE SEQUENCE</scope>
    <source>
        <strain evidence="1">J2-29</strain>
    </source>
</reference>
<dbReference type="InterPro" id="IPR046071">
    <property type="entry name" value="DUF6030"/>
</dbReference>
<evidence type="ECO:0000313" key="2">
    <source>
        <dbReference type="Proteomes" id="UP001081283"/>
    </source>
</evidence>
<dbReference type="RefSeq" id="WP_267614203.1">
    <property type="nucleotide sequence ID" value="NZ_JAOVZQ010000001.1"/>
</dbReference>
<accession>A0ABT3YKF0</accession>
<organism evidence="1 2">
    <name type="scientific">Hoeflea ulvae</name>
    <dbReference type="NCBI Taxonomy" id="2983764"/>
    <lineage>
        <taxon>Bacteria</taxon>
        <taxon>Pseudomonadati</taxon>
        <taxon>Pseudomonadota</taxon>
        <taxon>Alphaproteobacteria</taxon>
        <taxon>Hyphomicrobiales</taxon>
        <taxon>Rhizobiaceae</taxon>
        <taxon>Hoeflea</taxon>
    </lineage>
</organism>
<dbReference type="Pfam" id="PF19495">
    <property type="entry name" value="DUF6030"/>
    <property type="match status" value="1"/>
</dbReference>
<sequence length="266" mass="28235">MTRTPRRGKALFLVAVLVIAGGLASVVLLANNSRNLDLLLARFGVSSAATVPPLPPLVDEPAPETVQSAKPPEPVIYMPERMMDPPVTAPQNGFRRTISRGRDDVCGALQKQGWVSQDWQAAEPGDRPWSCGAEKVVPDADDPALVAGSLFVSARGTGSDSVSSVRLKVNFLDGGISDLVAGQAVAAAVDILDAIGWGDQPAVLEKLRRFEPFAIEGNGNTMSLSREPTDIPRFNFLIVSDPSGITGENDASDARRKWLEVPGTAN</sequence>
<gene>
    <name evidence="1" type="ORF">OEG82_20500</name>
</gene>